<dbReference type="FunCoup" id="A0A165JL20">
    <property type="interactions" value="20"/>
</dbReference>
<dbReference type="CDD" id="cd17731">
    <property type="entry name" value="BRCT_TopBP1_rpt2_like"/>
    <property type="match status" value="1"/>
</dbReference>
<dbReference type="GO" id="GO:0006270">
    <property type="term" value="P:DNA replication initiation"/>
    <property type="evidence" value="ECO:0007669"/>
    <property type="project" value="TreeGrafter"/>
</dbReference>
<accession>A0A165JL20</accession>
<organism evidence="4 5">
    <name type="scientific">Exidia glandulosa HHB12029</name>
    <dbReference type="NCBI Taxonomy" id="1314781"/>
    <lineage>
        <taxon>Eukaryota</taxon>
        <taxon>Fungi</taxon>
        <taxon>Dikarya</taxon>
        <taxon>Basidiomycota</taxon>
        <taxon>Agaricomycotina</taxon>
        <taxon>Agaricomycetes</taxon>
        <taxon>Auriculariales</taxon>
        <taxon>Exidiaceae</taxon>
        <taxon>Exidia</taxon>
    </lineage>
</organism>
<gene>
    <name evidence="4" type="ORF">EXIGLDRAFT_834572</name>
</gene>
<dbReference type="InterPro" id="IPR001357">
    <property type="entry name" value="BRCT_dom"/>
</dbReference>
<feature type="domain" description="BRCT" evidence="3">
    <location>
        <begin position="510"/>
        <end position="560"/>
    </location>
</feature>
<feature type="compositionally biased region" description="Polar residues" evidence="2">
    <location>
        <begin position="702"/>
        <end position="717"/>
    </location>
</feature>
<feature type="region of interest" description="Disordered" evidence="2">
    <location>
        <begin position="28"/>
        <end position="47"/>
    </location>
</feature>
<dbReference type="PANTHER" id="PTHR13561">
    <property type="entry name" value="DNA REPLICATION REGULATOR DPB11-RELATED"/>
    <property type="match status" value="1"/>
</dbReference>
<feature type="compositionally biased region" description="Low complexity" evidence="2">
    <location>
        <begin position="635"/>
        <end position="646"/>
    </location>
</feature>
<dbReference type="EMBL" id="KV425964">
    <property type="protein sequence ID" value="KZV95002.1"/>
    <property type="molecule type" value="Genomic_DNA"/>
</dbReference>
<evidence type="ECO:0000313" key="4">
    <source>
        <dbReference type="EMBL" id="KZV95002.1"/>
    </source>
</evidence>
<dbReference type="InterPro" id="IPR036420">
    <property type="entry name" value="BRCT_dom_sf"/>
</dbReference>
<dbReference type="STRING" id="1314781.A0A165JL20"/>
<name>A0A165JL20_EXIGL</name>
<dbReference type="GO" id="GO:0007095">
    <property type="term" value="P:mitotic G2 DNA damage checkpoint signaling"/>
    <property type="evidence" value="ECO:0007669"/>
    <property type="project" value="TreeGrafter"/>
</dbReference>
<dbReference type="Pfam" id="PF12738">
    <property type="entry name" value="PTCB-BRCT"/>
    <property type="match status" value="2"/>
</dbReference>
<reference evidence="4 5" key="1">
    <citation type="journal article" date="2016" name="Mol. Biol. Evol.">
        <title>Comparative Genomics of Early-Diverging Mushroom-Forming Fungi Provides Insights into the Origins of Lignocellulose Decay Capabilities.</title>
        <authorList>
            <person name="Nagy L.G."/>
            <person name="Riley R."/>
            <person name="Tritt A."/>
            <person name="Adam C."/>
            <person name="Daum C."/>
            <person name="Floudas D."/>
            <person name="Sun H."/>
            <person name="Yadav J.S."/>
            <person name="Pangilinan J."/>
            <person name="Larsson K.H."/>
            <person name="Matsuura K."/>
            <person name="Barry K."/>
            <person name="Labutti K."/>
            <person name="Kuo R."/>
            <person name="Ohm R.A."/>
            <person name="Bhattacharya S.S."/>
            <person name="Shirouzu T."/>
            <person name="Yoshinaga Y."/>
            <person name="Martin F.M."/>
            <person name="Grigoriev I.V."/>
            <person name="Hibbett D.S."/>
        </authorList>
    </citation>
    <scope>NUCLEOTIDE SEQUENCE [LARGE SCALE GENOMIC DNA]</scope>
    <source>
        <strain evidence="4 5">HHB12029</strain>
    </source>
</reference>
<dbReference type="AlphaFoldDB" id="A0A165JL20"/>
<dbReference type="GO" id="GO:0033314">
    <property type="term" value="P:mitotic DNA replication checkpoint signaling"/>
    <property type="evidence" value="ECO:0007669"/>
    <property type="project" value="TreeGrafter"/>
</dbReference>
<dbReference type="PROSITE" id="PS50172">
    <property type="entry name" value="BRCT"/>
    <property type="match status" value="3"/>
</dbReference>
<dbReference type="OrthoDB" id="251770at2759"/>
<feature type="region of interest" description="Disordered" evidence="2">
    <location>
        <begin position="608"/>
        <end position="717"/>
    </location>
</feature>
<feature type="compositionally biased region" description="Low complexity" evidence="2">
    <location>
        <begin position="658"/>
        <end position="667"/>
    </location>
</feature>
<feature type="domain" description="BRCT" evidence="3">
    <location>
        <begin position="138"/>
        <end position="237"/>
    </location>
</feature>
<sequence>MRKGHGSTKVPGVKLRPPPKTLAARSIDTAADDDHDSVSTGTTSQLNSSGPFVGVVVCATGVTNKSQLFNQAKQLGAASSTHFTNLTTHLVAEEAGSAKYLCALERGIPIMSPEWVRESHAIWVSGGEVDFEESVAKHRLPIFLNVKLCLTGFEDVQERLRLHQLVAKNGGVYSKGFEPSVTHLLVCGDSAESIKTQTALKLNKTRARENQIHVIWEEWLWDSVEYQGMWDPAQYSFENPRPQRKPPKPTTPSVDDAPKRTVAPLPPSIKNDLLISAQDPSEQARTRHIPGISSHMWQSILRARGGVDKIRASLQQHSTDELPAFKGAVISRVSSAKAAALQSSSAAKPTTTSARQPFSRVASAAVPGSSRQLAPLRATASLVASLPSTSSDSQHRTFLGKSFFALGSANCDALAAAVQDNGGVWATCDESADFVLVRLTESALFWAEYDDNDGRGRTECWMEKCLYDERIVGAGEHLTFVPLRNPGPLPDADKLSICFSGLGSAEGCWIKRLLRAIGANYLPAFSRKCTHLICDSGEGQKCERAREWDIPIVGTAWLFDLATGDNVPTQRTGSQPAPAMADITNAGASAGFSSLTFDAPSETHFFDDAPTPATSLGRPSLLIPNATSSKDAVDTPVVPSSCTPSPMKFASPHPGAESVTITTTTTGKRTRSDDRDSEARSQSVKKARPGSRSKIALERGSSVVSMRSESAPATTSAGADDVAMLNGTQEESMVVRYMDTEGEVHRSALLRAISAPEEVIPSSKKAKSKKEVATSGRAVQVAADGGRRQSRRMAGF</sequence>
<feature type="region of interest" description="Disordered" evidence="2">
    <location>
        <begin position="1"/>
        <end position="20"/>
    </location>
</feature>
<keyword evidence="5" id="KW-1185">Reference proteome</keyword>
<dbReference type="CDD" id="cd00027">
    <property type="entry name" value="BRCT"/>
    <property type="match status" value="2"/>
</dbReference>
<dbReference type="Proteomes" id="UP000077266">
    <property type="component" value="Unassembled WGS sequence"/>
</dbReference>
<feature type="domain" description="BRCT" evidence="3">
    <location>
        <begin position="47"/>
        <end position="119"/>
    </location>
</feature>
<protein>
    <recommendedName>
        <fullName evidence="3">BRCT domain-containing protein</fullName>
    </recommendedName>
</protein>
<evidence type="ECO:0000256" key="2">
    <source>
        <dbReference type="SAM" id="MobiDB-lite"/>
    </source>
</evidence>
<feature type="compositionally biased region" description="Basic and acidic residues" evidence="2">
    <location>
        <begin position="670"/>
        <end position="679"/>
    </location>
</feature>
<dbReference type="Pfam" id="PF00533">
    <property type="entry name" value="BRCT"/>
    <property type="match status" value="1"/>
</dbReference>
<dbReference type="InterPro" id="IPR059215">
    <property type="entry name" value="BRCT2_TopBP1-like"/>
</dbReference>
<evidence type="ECO:0000313" key="5">
    <source>
        <dbReference type="Proteomes" id="UP000077266"/>
    </source>
</evidence>
<dbReference type="PANTHER" id="PTHR13561:SF20">
    <property type="entry name" value="DNA TOPOISOMERASE 2-BINDING PROTEIN 1"/>
    <property type="match status" value="1"/>
</dbReference>
<feature type="region of interest" description="Disordered" evidence="2">
    <location>
        <begin position="235"/>
        <end position="267"/>
    </location>
</feature>
<keyword evidence="1" id="KW-0677">Repeat</keyword>
<evidence type="ECO:0000256" key="1">
    <source>
        <dbReference type="ARBA" id="ARBA00022737"/>
    </source>
</evidence>
<dbReference type="SMART" id="SM00292">
    <property type="entry name" value="BRCT"/>
    <property type="match status" value="3"/>
</dbReference>
<feature type="region of interest" description="Disordered" evidence="2">
    <location>
        <begin position="759"/>
        <end position="796"/>
    </location>
</feature>
<dbReference type="SUPFAM" id="SSF52113">
    <property type="entry name" value="BRCT domain"/>
    <property type="match status" value="3"/>
</dbReference>
<feature type="compositionally biased region" description="Polar residues" evidence="2">
    <location>
        <begin position="38"/>
        <end position="47"/>
    </location>
</feature>
<proteinExistence type="predicted"/>
<dbReference type="InParanoid" id="A0A165JL20"/>
<evidence type="ECO:0000259" key="3">
    <source>
        <dbReference type="PROSITE" id="PS50172"/>
    </source>
</evidence>
<dbReference type="Gene3D" id="3.40.50.10190">
    <property type="entry name" value="BRCT domain"/>
    <property type="match status" value="4"/>
</dbReference>